<keyword evidence="4" id="KW-0378">Hydrolase</keyword>
<evidence type="ECO:0000256" key="6">
    <source>
        <dbReference type="SAM" id="MobiDB-lite"/>
    </source>
</evidence>
<dbReference type="Pfam" id="PF00450">
    <property type="entry name" value="Peptidase_S10"/>
    <property type="match status" value="2"/>
</dbReference>
<evidence type="ECO:0000256" key="2">
    <source>
        <dbReference type="ARBA" id="ARBA00022645"/>
    </source>
</evidence>
<dbReference type="PANTHER" id="PTHR11802:SF113">
    <property type="entry name" value="SERINE CARBOXYPEPTIDASE CTSA-4.1"/>
    <property type="match status" value="1"/>
</dbReference>
<keyword evidence="3" id="KW-0645">Protease</keyword>
<dbReference type="Gene3D" id="3.40.50.300">
    <property type="entry name" value="P-loop containing nucleotide triphosphate hydrolases"/>
    <property type="match status" value="2"/>
</dbReference>
<dbReference type="GO" id="GO:0004185">
    <property type="term" value="F:serine-type carboxypeptidase activity"/>
    <property type="evidence" value="ECO:0007669"/>
    <property type="project" value="InterPro"/>
</dbReference>
<keyword evidence="5" id="KW-0325">Glycoprotein</keyword>
<evidence type="ECO:0000259" key="7">
    <source>
        <dbReference type="PROSITE" id="PS51192"/>
    </source>
</evidence>
<reference evidence="8" key="2">
    <citation type="journal article" date="2023" name="Microbiol Resour">
        <title>Decontamination and Annotation of the Draft Genome Sequence of the Oomycete Lagenidium giganteum ARSEF 373.</title>
        <authorList>
            <person name="Morgan W.R."/>
            <person name="Tartar A."/>
        </authorList>
    </citation>
    <scope>NUCLEOTIDE SEQUENCE</scope>
    <source>
        <strain evidence="8">ARSEF 373</strain>
    </source>
</reference>
<feature type="domain" description="Helicase ATP-binding" evidence="7">
    <location>
        <begin position="518"/>
        <end position="741"/>
    </location>
</feature>
<dbReference type="SMART" id="SM00487">
    <property type="entry name" value="DEXDc"/>
    <property type="match status" value="1"/>
</dbReference>
<protein>
    <recommendedName>
        <fullName evidence="7">Helicase ATP-binding domain-containing protein</fullName>
    </recommendedName>
</protein>
<reference evidence="8" key="1">
    <citation type="submission" date="2022-11" db="EMBL/GenBank/DDBJ databases">
        <authorList>
            <person name="Morgan W.R."/>
            <person name="Tartar A."/>
        </authorList>
    </citation>
    <scope>NUCLEOTIDE SEQUENCE</scope>
    <source>
        <strain evidence="8">ARSEF 373</strain>
    </source>
</reference>
<dbReference type="Gene3D" id="3.40.50.1820">
    <property type="entry name" value="alpha/beta hydrolase"/>
    <property type="match status" value="2"/>
</dbReference>
<dbReference type="InterPro" id="IPR029058">
    <property type="entry name" value="AB_hydrolase_fold"/>
</dbReference>
<sequence length="1656" mass="185047">CIFSLDCVLGHHHYCDPHSPKGRGIVATVWEGEDWFDSCTMLGITLLCSAILWVHLVSGLAPTIPASEAPVSPTSICGEGIKKETGFMNGLYHVFLRSSRQEADPSSIPLILWLTGGPGCSGLVGLLFENGPCMFNDETKTLSVNSYAWTTIGHVIYVDQPKGTGFSDDKGFSAAEQRMGFWTENAAMSTLAGFLTKFLAQHDDLINNDLYIFGESFAGHFVPDLAQFLLKTNGERWKRTLKGIGIGNGVVSEESLLRTLEAYVLSNPSIAEIMNQSGDNFRLERDRALTMMEECMAPLSLHGRRLRFLRAGDSMCDEAVRVMEMAVSILDVRTHLGLNAYDLRRHCHFEDRVGLCYRFSALEDFINTPRMLEYLGVPNGRWRICNEAAGMKLRQMDKINDSAFAVAYVLEQGVRVLVYSGTEDSVVPWTSSEWWTKHLQWNHQDAFNHADETDLKGSDRVVGSVRSSNGLSLVKVFESGHMVPRDQPSVAATMLFPARVAACFRHDAMNKMQTQVLPRAYTSSGNLLVSAPTGSGKTAVIEAAFLQFYDDSQQKMQARVVYLAPTKSLLQERLETAFRRRISRYQILGAFGGGATKYDSRRYPGCGCSSLHSRKVLVHDPHRQHELNPHVEVGFNHSSTWELRGLNLSPDCCIRFLSLTWNARMSSTVFVALDEAHHIGNASRGFTLEAIIWRMKFLTSKFRCHNCIVPIARLRIVALSATFPNLQDFASWIKCDQENIVNVSFDGSKELVTNSYIDVICSLEATIDHVWLLIISLLTLANDRSKRHSLVTFEDTMISTIRFCSSGWWITEYFIAVDAHGGNCSQLDRYVLDIVHQLSEGKPTIVFCNSRSGAPAHLVIVKSTSIYNGDNGNAEYPASEILQMIGRAGRPGHDSCQEIQHPLRRSERSLLADINETKIRFSVSFPSSKDTAACTIAKSNILIQAGIGRVSVGDPSLAHDMIQCLNEAQRMLKRGQPLYVAYRLYRSIKLLAWEESGGSLHLQQLSGVNASVASALVYVGIPSIRKLRDASVETMNDFVSPLTLTCGELIQQAREIDDFSISTSVKDEVVEVVVRRVGQSRRSPEPSSSTFTLIGWIEEEVVLFETNLTCENGFRTELPRKEDTSTIHIRLLHDQVAGMDSKVDIKENRSSQMGTSRRSAPFMKSKPGQFVSTKNVKCLEIQESPVLKYIKALESHQKQAKQQKSASRSQRIPASDAPLSSTSLCGEQLKKETGFLNDLYYVFYESSRDEADDSTIPVILWLTGGPGCSGLVGALFENGPCMFDDETQTLSYNSFSWTTIGHVIYIDQPRGTGFSEEVPYLPQKPTGSWTEETVVRDLEGFLQEFYNNRPELASNDLYIVGESFAGHYVPDLAQYLLSNNKARWKPILKGIGIGNGVVSTSSILHAYVDFAHSNPYNTDILGDSEASFVKIRDEALQRIDACFKSMKLYGKRERRLRSAGYTDCTSAIELAERAYQVAAAEVSIRNRNMYDIRRECQLDRINLCYRFETFEDFVNNPQVLEYFGVPDQKWSICNDDVITNMRALEEIRDSSYAVAYALHEGVRVLVYSGDADTMVPLAAADWWTSNLEWPHSTEFNAARLHDLTLDEKTFGQVKSSNGLSFVRMFNSGHMVPHDQPEAMAALLRAFMSNDGASYFT</sequence>
<dbReference type="Proteomes" id="UP001146120">
    <property type="component" value="Unassembled WGS sequence"/>
</dbReference>
<evidence type="ECO:0000256" key="1">
    <source>
        <dbReference type="ARBA" id="ARBA00009431"/>
    </source>
</evidence>
<dbReference type="SUPFAM" id="SSF158702">
    <property type="entry name" value="Sec63 N-terminal domain-like"/>
    <property type="match status" value="1"/>
</dbReference>
<dbReference type="InterPro" id="IPR027417">
    <property type="entry name" value="P-loop_NTPase"/>
</dbReference>
<evidence type="ECO:0000256" key="3">
    <source>
        <dbReference type="ARBA" id="ARBA00022670"/>
    </source>
</evidence>
<dbReference type="PANTHER" id="PTHR11802">
    <property type="entry name" value="SERINE PROTEASE FAMILY S10 SERINE CARBOXYPEPTIDASE"/>
    <property type="match status" value="1"/>
</dbReference>
<evidence type="ECO:0000313" key="8">
    <source>
        <dbReference type="EMBL" id="DAZ99229.1"/>
    </source>
</evidence>
<dbReference type="InterPro" id="IPR001563">
    <property type="entry name" value="Peptidase_S10"/>
</dbReference>
<keyword evidence="2" id="KW-0121">Carboxypeptidase</keyword>
<accession>A0AAV2Z0V1</accession>
<feature type="compositionally biased region" description="Low complexity" evidence="6">
    <location>
        <begin position="1200"/>
        <end position="1211"/>
    </location>
</feature>
<dbReference type="GO" id="GO:0003676">
    <property type="term" value="F:nucleic acid binding"/>
    <property type="evidence" value="ECO:0007669"/>
    <property type="project" value="InterPro"/>
</dbReference>
<dbReference type="InterPro" id="IPR014001">
    <property type="entry name" value="Helicase_ATP-bd"/>
</dbReference>
<comment type="caution">
    <text evidence="8">The sequence shown here is derived from an EMBL/GenBank/DDBJ whole genome shotgun (WGS) entry which is preliminary data.</text>
</comment>
<proteinExistence type="inferred from homology"/>
<name>A0AAV2Z0V1_9STRA</name>
<dbReference type="SUPFAM" id="SSF52540">
    <property type="entry name" value="P-loop containing nucleoside triphosphate hydrolases"/>
    <property type="match status" value="2"/>
</dbReference>
<dbReference type="InterPro" id="IPR004179">
    <property type="entry name" value="Sec63-dom"/>
</dbReference>
<dbReference type="PRINTS" id="PR00724">
    <property type="entry name" value="CRBOXYPTASEC"/>
</dbReference>
<evidence type="ECO:0000256" key="5">
    <source>
        <dbReference type="ARBA" id="ARBA00023180"/>
    </source>
</evidence>
<comment type="similarity">
    <text evidence="1">Belongs to the peptidase S10 family.</text>
</comment>
<evidence type="ECO:0000256" key="4">
    <source>
        <dbReference type="ARBA" id="ARBA00022801"/>
    </source>
</evidence>
<dbReference type="GO" id="GO:0006508">
    <property type="term" value="P:proteolysis"/>
    <property type="evidence" value="ECO:0007669"/>
    <property type="project" value="UniProtKB-KW"/>
</dbReference>
<dbReference type="GO" id="GO:0005524">
    <property type="term" value="F:ATP binding"/>
    <property type="evidence" value="ECO:0007669"/>
    <property type="project" value="InterPro"/>
</dbReference>
<dbReference type="Pfam" id="PF02889">
    <property type="entry name" value="Sec63"/>
    <property type="match status" value="1"/>
</dbReference>
<dbReference type="Gene3D" id="1.10.3380.10">
    <property type="entry name" value="Sec63 N-terminal domain-like domain"/>
    <property type="match status" value="1"/>
</dbReference>
<dbReference type="EMBL" id="DAKRPA010000087">
    <property type="protein sequence ID" value="DAZ99229.1"/>
    <property type="molecule type" value="Genomic_DNA"/>
</dbReference>
<feature type="region of interest" description="Disordered" evidence="6">
    <location>
        <begin position="1199"/>
        <end position="1221"/>
    </location>
</feature>
<gene>
    <name evidence="8" type="ORF">N0F65_008096</name>
</gene>
<keyword evidence="9" id="KW-1185">Reference proteome</keyword>
<organism evidence="8 9">
    <name type="scientific">Lagenidium giganteum</name>
    <dbReference type="NCBI Taxonomy" id="4803"/>
    <lineage>
        <taxon>Eukaryota</taxon>
        <taxon>Sar</taxon>
        <taxon>Stramenopiles</taxon>
        <taxon>Oomycota</taxon>
        <taxon>Peronosporomycetes</taxon>
        <taxon>Pythiales</taxon>
        <taxon>Pythiaceae</taxon>
    </lineage>
</organism>
<dbReference type="SUPFAM" id="SSF53474">
    <property type="entry name" value="alpha/beta-Hydrolases"/>
    <property type="match status" value="2"/>
</dbReference>
<dbReference type="PROSITE" id="PS51192">
    <property type="entry name" value="HELICASE_ATP_BIND_1"/>
    <property type="match status" value="1"/>
</dbReference>
<feature type="non-terminal residue" evidence="8">
    <location>
        <position position="1"/>
    </location>
</feature>
<dbReference type="Pfam" id="PF00270">
    <property type="entry name" value="DEAD"/>
    <property type="match status" value="1"/>
</dbReference>
<evidence type="ECO:0000313" key="9">
    <source>
        <dbReference type="Proteomes" id="UP001146120"/>
    </source>
</evidence>
<dbReference type="InterPro" id="IPR011545">
    <property type="entry name" value="DEAD/DEAH_box_helicase_dom"/>
</dbReference>